<sequence>MDVVISPDEFISVRNGNQNTYKKLCQSFLKVKDATTQLKVAQYILKIAPDDRMDFEVAVLEQATKEFDFFKSLRDPKQHQRCCKMMNYKHYNKNDIIFKEGCNE</sequence>
<evidence type="ECO:0000313" key="1">
    <source>
        <dbReference type="EMBL" id="CAD8117829.1"/>
    </source>
</evidence>
<dbReference type="Proteomes" id="UP000692954">
    <property type="component" value="Unassembled WGS sequence"/>
</dbReference>
<protein>
    <submittedName>
        <fullName evidence="1">Uncharacterized protein</fullName>
    </submittedName>
</protein>
<proteinExistence type="predicted"/>
<accession>A0A8S1QQ43</accession>
<gene>
    <name evidence="1" type="ORF">PSON_ATCC_30995.1.T1150044</name>
</gene>
<dbReference type="OrthoDB" id="10277679at2759"/>
<dbReference type="AlphaFoldDB" id="A0A8S1QQ43"/>
<reference evidence="1" key="1">
    <citation type="submission" date="2021-01" db="EMBL/GenBank/DDBJ databases">
        <authorList>
            <consortium name="Genoscope - CEA"/>
            <person name="William W."/>
        </authorList>
    </citation>
    <scope>NUCLEOTIDE SEQUENCE</scope>
</reference>
<keyword evidence="2" id="KW-1185">Reference proteome</keyword>
<name>A0A8S1QQ43_9CILI</name>
<evidence type="ECO:0000313" key="2">
    <source>
        <dbReference type="Proteomes" id="UP000692954"/>
    </source>
</evidence>
<organism evidence="1 2">
    <name type="scientific">Paramecium sonneborni</name>
    <dbReference type="NCBI Taxonomy" id="65129"/>
    <lineage>
        <taxon>Eukaryota</taxon>
        <taxon>Sar</taxon>
        <taxon>Alveolata</taxon>
        <taxon>Ciliophora</taxon>
        <taxon>Intramacronucleata</taxon>
        <taxon>Oligohymenophorea</taxon>
        <taxon>Peniculida</taxon>
        <taxon>Parameciidae</taxon>
        <taxon>Paramecium</taxon>
    </lineage>
</organism>
<dbReference type="EMBL" id="CAJJDN010000115">
    <property type="protein sequence ID" value="CAD8117829.1"/>
    <property type="molecule type" value="Genomic_DNA"/>
</dbReference>
<comment type="caution">
    <text evidence="1">The sequence shown here is derived from an EMBL/GenBank/DDBJ whole genome shotgun (WGS) entry which is preliminary data.</text>
</comment>